<evidence type="ECO:0000313" key="3">
    <source>
        <dbReference type="Proteomes" id="UP001178281"/>
    </source>
</evidence>
<protein>
    <submittedName>
        <fullName evidence="2">Uncharacterized protein</fullName>
    </submittedName>
</protein>
<accession>A0AA90S9S8</accession>
<keyword evidence="1" id="KW-0472">Membrane</keyword>
<proteinExistence type="predicted"/>
<evidence type="ECO:0000256" key="1">
    <source>
        <dbReference type="SAM" id="Phobius"/>
    </source>
</evidence>
<keyword evidence="1" id="KW-0812">Transmembrane</keyword>
<dbReference type="RefSeq" id="WP_305112884.1">
    <property type="nucleotide sequence ID" value="NZ_JAUTIX010000010.1"/>
</dbReference>
<gene>
    <name evidence="2" type="ORF">Q7X28_21515</name>
</gene>
<reference evidence="2" key="1">
    <citation type="submission" date="2023-08" db="EMBL/GenBank/DDBJ databases">
        <title>The draft genome of Tsukamurella strandjordii strain 050030.</title>
        <authorList>
            <person name="Zhao F."/>
            <person name="Feng Y."/>
            <person name="Zong Z."/>
        </authorList>
    </citation>
    <scope>NUCLEOTIDE SEQUENCE</scope>
    <source>
        <strain evidence="2">050030</strain>
    </source>
</reference>
<name>A0AA90S9S8_9ACTN</name>
<feature type="transmembrane region" description="Helical" evidence="1">
    <location>
        <begin position="28"/>
        <end position="48"/>
    </location>
</feature>
<dbReference type="Proteomes" id="UP001178281">
    <property type="component" value="Unassembled WGS sequence"/>
</dbReference>
<keyword evidence="3" id="KW-1185">Reference proteome</keyword>
<sequence>MAVDGYLLQLLFGVLDRWLDSAGEWSRLGAAAVWLTVLGSTVLAWSRVRRQERSDRRP</sequence>
<evidence type="ECO:0000313" key="2">
    <source>
        <dbReference type="EMBL" id="MDP0400505.1"/>
    </source>
</evidence>
<organism evidence="2 3">
    <name type="scientific">Tsukamurella strandjordii</name>
    <dbReference type="NCBI Taxonomy" id="147577"/>
    <lineage>
        <taxon>Bacteria</taxon>
        <taxon>Bacillati</taxon>
        <taxon>Actinomycetota</taxon>
        <taxon>Actinomycetes</taxon>
        <taxon>Mycobacteriales</taxon>
        <taxon>Tsukamurellaceae</taxon>
        <taxon>Tsukamurella</taxon>
    </lineage>
</organism>
<keyword evidence="1" id="KW-1133">Transmembrane helix</keyword>
<dbReference type="AlphaFoldDB" id="A0AA90S9S8"/>
<dbReference type="EMBL" id="JAUTIX010000010">
    <property type="protein sequence ID" value="MDP0400505.1"/>
    <property type="molecule type" value="Genomic_DNA"/>
</dbReference>
<comment type="caution">
    <text evidence="2">The sequence shown here is derived from an EMBL/GenBank/DDBJ whole genome shotgun (WGS) entry which is preliminary data.</text>
</comment>